<dbReference type="Pfam" id="PF14748">
    <property type="entry name" value="P5CR_dimer"/>
    <property type="match status" value="1"/>
</dbReference>
<evidence type="ECO:0000259" key="14">
    <source>
        <dbReference type="Pfam" id="PF14748"/>
    </source>
</evidence>
<evidence type="ECO:0000313" key="16">
    <source>
        <dbReference type="Proteomes" id="UP000316425"/>
    </source>
</evidence>
<feature type="domain" description="Pyrroline-5-carboxylate reductase dimerisation" evidence="14">
    <location>
        <begin position="162"/>
        <end position="261"/>
    </location>
</feature>
<evidence type="ECO:0000256" key="8">
    <source>
        <dbReference type="ARBA" id="ARBA00058118"/>
    </source>
</evidence>
<evidence type="ECO:0000259" key="13">
    <source>
        <dbReference type="Pfam" id="PF03807"/>
    </source>
</evidence>
<keyword evidence="4 9" id="KW-0028">Amino-acid biosynthesis</keyword>
<dbReference type="PIRSF" id="PIRSF000193">
    <property type="entry name" value="Pyrrol-5-carb_rd"/>
    <property type="match status" value="1"/>
</dbReference>
<comment type="caution">
    <text evidence="15">The sequence shown here is derived from an EMBL/GenBank/DDBJ whole genome shotgun (WGS) entry which is preliminary data.</text>
</comment>
<comment type="catalytic activity">
    <reaction evidence="9 12">
        <text>L-proline + NADP(+) = (S)-1-pyrroline-5-carboxylate + NADPH + 2 H(+)</text>
        <dbReference type="Rhea" id="RHEA:14109"/>
        <dbReference type="ChEBI" id="CHEBI:15378"/>
        <dbReference type="ChEBI" id="CHEBI:17388"/>
        <dbReference type="ChEBI" id="CHEBI:57783"/>
        <dbReference type="ChEBI" id="CHEBI:58349"/>
        <dbReference type="ChEBI" id="CHEBI:60039"/>
        <dbReference type="EC" id="1.5.1.2"/>
    </reaction>
</comment>
<dbReference type="GO" id="GO:0004735">
    <property type="term" value="F:pyrroline-5-carboxylate reductase activity"/>
    <property type="evidence" value="ECO:0007669"/>
    <property type="project" value="UniProtKB-UniRule"/>
</dbReference>
<dbReference type="SUPFAM" id="SSF48179">
    <property type="entry name" value="6-phosphogluconate dehydrogenase C-terminal domain-like"/>
    <property type="match status" value="1"/>
</dbReference>
<keyword evidence="5 9" id="KW-0641">Proline biosynthesis</keyword>
<keyword evidence="7 9" id="KW-0560">Oxidoreductase</keyword>
<dbReference type="OrthoDB" id="9805754at2"/>
<dbReference type="InterPro" id="IPR028939">
    <property type="entry name" value="P5C_Rdtase_cat_N"/>
</dbReference>
<accession>A0A556P6J9</accession>
<dbReference type="InterPro" id="IPR000304">
    <property type="entry name" value="Pyrroline-COOH_reductase"/>
</dbReference>
<dbReference type="GO" id="GO:0005737">
    <property type="term" value="C:cytoplasm"/>
    <property type="evidence" value="ECO:0007669"/>
    <property type="project" value="UniProtKB-SubCell"/>
</dbReference>
<dbReference type="Gene3D" id="1.10.3730.10">
    <property type="entry name" value="ProC C-terminal domain-like"/>
    <property type="match status" value="1"/>
</dbReference>
<feature type="binding site" evidence="11">
    <location>
        <begin position="70"/>
        <end position="73"/>
    </location>
    <ligand>
        <name>NADP(+)</name>
        <dbReference type="ChEBI" id="CHEBI:58349"/>
    </ligand>
</feature>
<feature type="binding site" evidence="11">
    <location>
        <position position="57"/>
    </location>
    <ligand>
        <name>NADPH</name>
        <dbReference type="ChEBI" id="CHEBI:57783"/>
    </ligand>
</feature>
<dbReference type="NCBIfam" id="TIGR00112">
    <property type="entry name" value="proC"/>
    <property type="match status" value="1"/>
</dbReference>
<dbReference type="FunFam" id="3.40.50.720:FF:000190">
    <property type="entry name" value="Pyrroline-5-carboxylate reductase"/>
    <property type="match status" value="1"/>
</dbReference>
<reference evidence="15 16" key="1">
    <citation type="submission" date="2019-07" db="EMBL/GenBank/DDBJ databases">
        <title>Allobacillus sp. nov. SKP isolated from shrimp paste of Euphausiacea.</title>
        <authorList>
            <person name="Kanchanasin P."/>
            <person name="Tanasupawat S."/>
            <person name="Shi W."/>
            <person name="Wu L."/>
            <person name="Ma J."/>
        </authorList>
    </citation>
    <scope>NUCLEOTIDE SEQUENCE [LARGE SCALE GENOMIC DNA]</scope>
    <source>
        <strain evidence="15 16">SKP4-8</strain>
    </source>
</reference>
<feature type="domain" description="Pyrroline-5-carboxylate reductase catalytic N-terminal" evidence="13">
    <location>
        <begin position="5"/>
        <end position="98"/>
    </location>
</feature>
<comment type="subcellular location">
    <subcellularLocation>
        <location evidence="1 9">Cytoplasm</location>
    </subcellularLocation>
</comment>
<evidence type="ECO:0000256" key="2">
    <source>
        <dbReference type="ARBA" id="ARBA00005525"/>
    </source>
</evidence>
<dbReference type="GO" id="GO:0055129">
    <property type="term" value="P:L-proline biosynthetic process"/>
    <property type="evidence" value="ECO:0007669"/>
    <property type="project" value="UniProtKB-UniRule"/>
</dbReference>
<proteinExistence type="inferred from homology"/>
<dbReference type="PANTHER" id="PTHR11645:SF0">
    <property type="entry name" value="PYRROLINE-5-CARBOXYLATE REDUCTASE 3"/>
    <property type="match status" value="1"/>
</dbReference>
<evidence type="ECO:0000256" key="12">
    <source>
        <dbReference type="RuleBase" id="RU003903"/>
    </source>
</evidence>
<dbReference type="PANTHER" id="PTHR11645">
    <property type="entry name" value="PYRROLINE-5-CARBOXYLATE REDUCTASE"/>
    <property type="match status" value="1"/>
</dbReference>
<evidence type="ECO:0000256" key="5">
    <source>
        <dbReference type="ARBA" id="ARBA00022650"/>
    </source>
</evidence>
<evidence type="ECO:0000256" key="7">
    <source>
        <dbReference type="ARBA" id="ARBA00023002"/>
    </source>
</evidence>
<dbReference type="HAMAP" id="MF_01925">
    <property type="entry name" value="P5C_reductase"/>
    <property type="match status" value="1"/>
</dbReference>
<evidence type="ECO:0000256" key="9">
    <source>
        <dbReference type="HAMAP-Rule" id="MF_01925"/>
    </source>
</evidence>
<sequence length="262" mass="28827">MDKNIGFIGSGKMAQAMIGGMLESRMVDKNQILASALTTRTINWMEERYGIEMFRDNKKVASESDYLFFAVKPYVYPEVIEEVKGHLKKGSIIITIAPGVSIKDITDVFGEHTKVVRSMPNTPSFVGEGMTVISPNEHVSDQEQGEVIKIFQAFSQVEVMDEKQMDAIPAISGSSPAYVYVMIEAMADGAVKQGIPRRQAYRLASQAVLGAAKMVRDTDIHPGELKDQVCTPKGTTIKAIAALEENGFRNSIIKAMDATREE</sequence>
<evidence type="ECO:0000256" key="4">
    <source>
        <dbReference type="ARBA" id="ARBA00022605"/>
    </source>
</evidence>
<comment type="pathway">
    <text evidence="9 12">Amino-acid biosynthesis; L-proline biosynthesis; L-proline from L-glutamate 5-semialdehyde: step 1/1.</text>
</comment>
<dbReference type="InterPro" id="IPR029036">
    <property type="entry name" value="P5CR_dimer"/>
</dbReference>
<comment type="function">
    <text evidence="8 9">Catalyzes the reduction of 1-pyrroline-5-carboxylate (PCA) to L-proline.</text>
</comment>
<dbReference type="Proteomes" id="UP000316425">
    <property type="component" value="Unassembled WGS sequence"/>
</dbReference>
<dbReference type="InterPro" id="IPR036291">
    <property type="entry name" value="NAD(P)-bd_dom_sf"/>
</dbReference>
<evidence type="ECO:0000256" key="10">
    <source>
        <dbReference type="NCBIfam" id="TIGR00112"/>
    </source>
</evidence>
<name>A0A556P6J9_9BACI</name>
<dbReference type="InterPro" id="IPR008927">
    <property type="entry name" value="6-PGluconate_DH-like_C_sf"/>
</dbReference>
<dbReference type="FunFam" id="1.10.3730.10:FF:000001">
    <property type="entry name" value="Pyrroline-5-carboxylate reductase"/>
    <property type="match status" value="1"/>
</dbReference>
<dbReference type="InterPro" id="IPR053790">
    <property type="entry name" value="P5CR-like_CS"/>
</dbReference>
<evidence type="ECO:0000256" key="11">
    <source>
        <dbReference type="PIRSR" id="PIRSR000193-1"/>
    </source>
</evidence>
<dbReference type="AlphaFoldDB" id="A0A556P6J9"/>
<keyword evidence="6 9" id="KW-0521">NADP</keyword>
<protein>
    <recommendedName>
        <fullName evidence="9 10">Pyrroline-5-carboxylate reductase</fullName>
        <shortName evidence="9">P5C reductase</shortName>
        <shortName evidence="9">P5CR</shortName>
        <ecNumber evidence="9 10">1.5.1.2</ecNumber>
    </recommendedName>
    <alternativeName>
        <fullName evidence="9">PCA reductase</fullName>
    </alternativeName>
</protein>
<dbReference type="Pfam" id="PF03807">
    <property type="entry name" value="F420_oxidored"/>
    <property type="match status" value="1"/>
</dbReference>
<dbReference type="EC" id="1.5.1.2" evidence="9 10"/>
<dbReference type="EMBL" id="VMHE01000039">
    <property type="protein sequence ID" value="TSJ60018.1"/>
    <property type="molecule type" value="Genomic_DNA"/>
</dbReference>
<evidence type="ECO:0000256" key="1">
    <source>
        <dbReference type="ARBA" id="ARBA00004496"/>
    </source>
</evidence>
<dbReference type="PROSITE" id="PS00521">
    <property type="entry name" value="P5CR"/>
    <property type="match status" value="1"/>
</dbReference>
<dbReference type="SUPFAM" id="SSF51735">
    <property type="entry name" value="NAD(P)-binding Rossmann-fold domains"/>
    <property type="match status" value="1"/>
</dbReference>
<dbReference type="UniPathway" id="UPA00098">
    <property type="reaction ID" value="UER00361"/>
</dbReference>
<comment type="similarity">
    <text evidence="2 9 12">Belongs to the pyrroline-5-carboxylate reductase family.</text>
</comment>
<dbReference type="Gene3D" id="3.40.50.720">
    <property type="entry name" value="NAD(P)-binding Rossmann-like Domain"/>
    <property type="match status" value="1"/>
</dbReference>
<evidence type="ECO:0000256" key="6">
    <source>
        <dbReference type="ARBA" id="ARBA00022857"/>
    </source>
</evidence>
<dbReference type="RefSeq" id="WP_144089657.1">
    <property type="nucleotide sequence ID" value="NZ_VMHE01000039.1"/>
</dbReference>
<keyword evidence="16" id="KW-1185">Reference proteome</keyword>
<keyword evidence="3 9" id="KW-0963">Cytoplasm</keyword>
<evidence type="ECO:0000256" key="3">
    <source>
        <dbReference type="ARBA" id="ARBA00022490"/>
    </source>
</evidence>
<gene>
    <name evidence="9 15" type="primary">proC</name>
    <name evidence="15" type="ORF">FPQ13_12485</name>
</gene>
<evidence type="ECO:0000313" key="15">
    <source>
        <dbReference type="EMBL" id="TSJ60018.1"/>
    </source>
</evidence>
<comment type="catalytic activity">
    <reaction evidence="9">
        <text>L-proline + NAD(+) = (S)-1-pyrroline-5-carboxylate + NADH + 2 H(+)</text>
        <dbReference type="Rhea" id="RHEA:14105"/>
        <dbReference type="ChEBI" id="CHEBI:15378"/>
        <dbReference type="ChEBI" id="CHEBI:17388"/>
        <dbReference type="ChEBI" id="CHEBI:57540"/>
        <dbReference type="ChEBI" id="CHEBI:57945"/>
        <dbReference type="ChEBI" id="CHEBI:60039"/>
        <dbReference type="EC" id="1.5.1.2"/>
    </reaction>
</comment>
<feature type="binding site" evidence="11">
    <location>
        <begin position="8"/>
        <end position="13"/>
    </location>
    <ligand>
        <name>NADP(+)</name>
        <dbReference type="ChEBI" id="CHEBI:58349"/>
    </ligand>
</feature>
<organism evidence="15 16">
    <name type="scientific">Allobacillus salarius</name>
    <dbReference type="NCBI Taxonomy" id="1955272"/>
    <lineage>
        <taxon>Bacteria</taxon>
        <taxon>Bacillati</taxon>
        <taxon>Bacillota</taxon>
        <taxon>Bacilli</taxon>
        <taxon>Bacillales</taxon>
        <taxon>Bacillaceae</taxon>
        <taxon>Allobacillus</taxon>
    </lineage>
</organism>